<dbReference type="OrthoDB" id="189619at2759"/>
<protein>
    <submittedName>
        <fullName evidence="3">Capsule synthesis protein CapA</fullName>
    </submittedName>
</protein>
<name>A0A9W9GHI5_9EURO</name>
<evidence type="ECO:0000313" key="3">
    <source>
        <dbReference type="EMBL" id="KAJ5120523.1"/>
    </source>
</evidence>
<dbReference type="InterPro" id="IPR029052">
    <property type="entry name" value="Metallo-depent_PP-like"/>
</dbReference>
<dbReference type="InterPro" id="IPR019079">
    <property type="entry name" value="Capsule_synth_CapA"/>
</dbReference>
<evidence type="ECO:0000313" key="4">
    <source>
        <dbReference type="Proteomes" id="UP001149079"/>
    </source>
</evidence>
<organism evidence="3 4">
    <name type="scientific">Penicillium bovifimosum</name>
    <dbReference type="NCBI Taxonomy" id="126998"/>
    <lineage>
        <taxon>Eukaryota</taxon>
        <taxon>Fungi</taxon>
        <taxon>Dikarya</taxon>
        <taxon>Ascomycota</taxon>
        <taxon>Pezizomycotina</taxon>
        <taxon>Eurotiomycetes</taxon>
        <taxon>Eurotiomycetidae</taxon>
        <taxon>Eurotiales</taxon>
        <taxon>Aspergillaceae</taxon>
        <taxon>Penicillium</taxon>
    </lineage>
</organism>
<feature type="domain" description="Capsule synthesis protein CapA" evidence="2">
    <location>
        <begin position="32"/>
        <end position="306"/>
    </location>
</feature>
<evidence type="ECO:0000256" key="1">
    <source>
        <dbReference type="ARBA" id="ARBA00005662"/>
    </source>
</evidence>
<reference evidence="3" key="1">
    <citation type="submission" date="2022-11" db="EMBL/GenBank/DDBJ databases">
        <authorList>
            <person name="Petersen C."/>
        </authorList>
    </citation>
    <scope>NUCLEOTIDE SEQUENCE</scope>
    <source>
        <strain evidence="3">IBT 22155</strain>
    </source>
</reference>
<gene>
    <name evidence="3" type="ORF">N7515_009911</name>
</gene>
<dbReference type="InterPro" id="IPR052169">
    <property type="entry name" value="CW_Biosynth-Accessory"/>
</dbReference>
<dbReference type="CDD" id="cd07381">
    <property type="entry name" value="MPP_CapA"/>
    <property type="match status" value="1"/>
</dbReference>
<dbReference type="SMART" id="SM00854">
    <property type="entry name" value="PGA_cap"/>
    <property type="match status" value="1"/>
</dbReference>
<dbReference type="PANTHER" id="PTHR33393:SF11">
    <property type="entry name" value="POLYGLUTAMINE SYNTHESIS ACCESSORY PROTEIN RV0574C-RELATED"/>
    <property type="match status" value="1"/>
</dbReference>
<sequence>MDQLDSNLSHSTSDLASNKAADIQMSSPKTFTISFTGDVMLGRLLDQLMPEHVINERDERIAGTFKKAHPTLLAKGNYTPASPWGTALPLLQSSDLTCINLETSVTTFPTPWPGKAFNYRMHPANLAPILHSAAVDYASLANNHTLDFGIPGLIETVQTLQQAQIAFAGAGSTAIEARRPAILHLPSSSDPDKEPYTVHIYSASDHPRDWSRISGFHLFDYTRETRTRLRDMLVSSPAPALKIFSVHWGPNYAWQPDRRIRSLAHFLIDECGVDIVHGHSSHHVQGVEVYKGRLIIYGCGDFVDDYALNEEYRNDLGALWRVVVSERGGGLGVERLEIVPTRVERFRAKVLDSTDEDHVWVRRRIRGLSAELGTTVRFQQLGSEGEIVVQVAGGEPTD</sequence>
<dbReference type="Pfam" id="PF09587">
    <property type="entry name" value="PGA_cap"/>
    <property type="match status" value="1"/>
</dbReference>
<dbReference type="Proteomes" id="UP001149079">
    <property type="component" value="Unassembled WGS sequence"/>
</dbReference>
<dbReference type="PANTHER" id="PTHR33393">
    <property type="entry name" value="POLYGLUTAMINE SYNTHESIS ACCESSORY PROTEIN RV0574C-RELATED"/>
    <property type="match status" value="1"/>
</dbReference>
<dbReference type="RefSeq" id="XP_056517027.1">
    <property type="nucleotide sequence ID" value="XM_056670654.1"/>
</dbReference>
<accession>A0A9W9GHI5</accession>
<evidence type="ECO:0000259" key="2">
    <source>
        <dbReference type="SMART" id="SM00854"/>
    </source>
</evidence>
<keyword evidence="4" id="KW-1185">Reference proteome</keyword>
<reference evidence="3" key="2">
    <citation type="journal article" date="2023" name="IMA Fungus">
        <title>Comparative genomic study of the Penicillium genus elucidates a diverse pangenome and 15 lateral gene transfer events.</title>
        <authorList>
            <person name="Petersen C."/>
            <person name="Sorensen T."/>
            <person name="Nielsen M.R."/>
            <person name="Sondergaard T.E."/>
            <person name="Sorensen J.L."/>
            <person name="Fitzpatrick D.A."/>
            <person name="Frisvad J.C."/>
            <person name="Nielsen K.L."/>
        </authorList>
    </citation>
    <scope>NUCLEOTIDE SEQUENCE</scope>
    <source>
        <strain evidence="3">IBT 22155</strain>
    </source>
</reference>
<comment type="similarity">
    <text evidence="1">Belongs to the CapA family.</text>
</comment>
<dbReference type="EMBL" id="JAPQKL010000008">
    <property type="protein sequence ID" value="KAJ5120523.1"/>
    <property type="molecule type" value="Genomic_DNA"/>
</dbReference>
<dbReference type="SUPFAM" id="SSF56300">
    <property type="entry name" value="Metallo-dependent phosphatases"/>
    <property type="match status" value="1"/>
</dbReference>
<proteinExistence type="inferred from homology"/>
<dbReference type="GeneID" id="81409825"/>
<comment type="caution">
    <text evidence="3">The sequence shown here is derived from an EMBL/GenBank/DDBJ whole genome shotgun (WGS) entry which is preliminary data.</text>
</comment>
<dbReference type="AlphaFoldDB" id="A0A9W9GHI5"/>